<accession>A0A1Q9DUJ6</accession>
<evidence type="ECO:0000256" key="5">
    <source>
        <dbReference type="ARBA" id="ARBA00023027"/>
    </source>
</evidence>
<dbReference type="InterPro" id="IPR036457">
    <property type="entry name" value="PPM-type-like_dom_sf"/>
</dbReference>
<dbReference type="InterPro" id="IPR029028">
    <property type="entry name" value="Alpha/beta_knot_MTases"/>
</dbReference>
<dbReference type="PANTHER" id="PTHR11085">
    <property type="entry name" value="NAD-DEPENDENT PROTEIN DEACYLASE SIRTUIN-5, MITOCHONDRIAL-RELATED"/>
    <property type="match status" value="1"/>
</dbReference>
<dbReference type="SUPFAM" id="SSF53335">
    <property type="entry name" value="S-adenosyl-L-methionine-dependent methyltransferases"/>
    <property type="match status" value="1"/>
</dbReference>
<dbReference type="GO" id="GO:0005634">
    <property type="term" value="C:nucleus"/>
    <property type="evidence" value="ECO:0007669"/>
    <property type="project" value="TreeGrafter"/>
</dbReference>
<dbReference type="Gene3D" id="3.40.1280.10">
    <property type="match status" value="1"/>
</dbReference>
<dbReference type="SUPFAM" id="SSF52540">
    <property type="entry name" value="P-loop containing nucleoside triphosphate hydrolases"/>
    <property type="match status" value="1"/>
</dbReference>
<dbReference type="SUPFAM" id="SSF81606">
    <property type="entry name" value="PP2C-like"/>
    <property type="match status" value="1"/>
</dbReference>
<dbReference type="Gene3D" id="3.40.50.1220">
    <property type="entry name" value="TPP-binding domain"/>
    <property type="match status" value="2"/>
</dbReference>
<dbReference type="InterPro" id="IPR029026">
    <property type="entry name" value="tRNA_m1G_MTases_N"/>
</dbReference>
<dbReference type="InterPro" id="IPR001537">
    <property type="entry name" value="SpoU_MeTrfase"/>
</dbReference>
<evidence type="ECO:0000259" key="8">
    <source>
        <dbReference type="PROSITE" id="PS50305"/>
    </source>
</evidence>
<evidence type="ECO:0000256" key="1">
    <source>
        <dbReference type="ARBA" id="ARBA00022603"/>
    </source>
</evidence>
<dbReference type="Gene3D" id="3.60.40.10">
    <property type="entry name" value="PPM-type phosphatase domain"/>
    <property type="match status" value="1"/>
</dbReference>
<feature type="compositionally biased region" description="Polar residues" evidence="7">
    <location>
        <begin position="515"/>
        <end position="535"/>
    </location>
</feature>
<comment type="caution">
    <text evidence="9">The sequence shown here is derived from an EMBL/GenBank/DDBJ whole genome shotgun (WGS) entry which is preliminary data.</text>
</comment>
<keyword evidence="3" id="KW-0479">Metal-binding</keyword>
<sequence length="2715" mass="300330">MRLRCGGRSKHLRHRNSSWMSDPFWLVVEQLSLGPPAASVFGCSFVAALELLSVRSSREYDVGKMRTPLTLLVIYYDYDDGGDLLLLFTDGLTDNLHWHEVVRKVDEVLERKLGQGGHVPPEDVAQALAAMAEVRSHDTQANTPFAQSARRNRLHFPGGKEDDITVVAAWIQIEENNQGHQQKDVTVGTLEMASAEDSLDSDADWCRPASASSRAPAEAVCGLVRAEWFENRYSGLFQKADYGLARLSMMQSGQSAGGWRQFVPTSFLGFERDTEQPPSPALALKFFRGGQAPSGNLLLVGQPSAITKEDGEIEQCLCSQSAQVAALRMGVVASGATTAWLYQYWYQDECHDQGKVGFFVSLGDYTCDMNDKNIEEFVVSSLISNGLFFPQSMPLPSISKPQSHDPHREAHGREVLSSALANAMFPYDEKLFEGGSALNRHCDCAVEGLRKWQKTAQLVYGVELTGGGMKKEEKAAKTGEAMIAAAKMSFGLSVEPFNNNTMEFAQAGAAAGKQMPSSEQAAKTANHSVETSFEAGSSPGEVDPLAVMPPPKVFRPRSYHGIQPVPVSRMIHPMSSDKPTRPGGRPRRAAQKAQVTNLRDDFERTAPNWSEGTSSSELLQFPRRGRQGSAGLDPKVCVGDLCPEHRLRVWAYLRQLNPHEPSLAAIFAAMDAVPGKQKLRVKELFESCDVVSAIVQWWLRRDRRDGRRVGTRQPERIIDAACGHGLVGMLLSHCFPDSAVCAVDREERKLMPVALSTWAQLGRHLDNFEFRLGDLHQEGSAWLGGSEGAISPAPSTLVVAVHACNQATLDVLDLATHFGGSSHLERDEHYPVMCGALSARFGADMLHSIDRLISTKNLIIAKRYAAAAVPCSLLLAFSGNVHWIQDVTDPLADDFRNLKEPGPQLSREGAFFVVEGPEAIRLLLASEFAVTKLLLKPSLLDSMAEALVSRLKRETIADADAQVMLLLCDTALLQTAKASGEPISSKDFAEKMQCDAQANSFLINGGWEKGGPHTEYFGIDYTFMSQTYSFTDYLTVSSYKGVFLFPMTLWASQVIKLILPLPFPTGCTNFWKEQGFSGLYISPPWSLEALKSPGFDDAGWSRSMDPKDLIVDSLTFHIRVQPRLKVLPGESPDAPPTMEVRLQLDLDLRPVFRTPGPKPTTTTTSTKPYDRRRRGQFDPPPREVLRWCEKNLPPGSCGIVLRVLVNPLWTCFRCCPREPWCKVCPFGCPLGSHPSIIYQLNGLPGLDLAAPGELSELEWFAESPKWPENLTIPAGFLFDTPDSYKLLSTAERQRVQDFKGVSVTDGDCPVPFAIGGGCKCKEGCSPLPYLNSDFTSDTGLSCEGPWPPPIDLVAIHKTICGPRRVHKAFAQGKTTQRGGIYVRCEVGTLIGGACSKFLPYDGAEVLAAFPDDRNTFRCLGTGEWSQEPVHYTVARGWCLELEGNEKVIMVRREGRDNASVQCPDGYQVVGGGCTFIEGTEFTLRESYPTSQNTWECIFDSTRSCGEGEANLMEQVTGIPAKHASAALAIARRRAPCCLQDIPQFVAGAPFRALALERGLDEESVGALFRVAAAFGASVVLCDSECGDPFHRRAVRVSMGHVLRVPLVQGCLHDLLGELVAADVQTIAVCDDLYDTGSYLDELSELHCRWACFVGVDGGVQEPLAELCRTKVTVRKALPGVSLGTGVSASIVLNACVEREAKRPPCTHCTKLSPFSTGLSAFAALGQDGRETRGGLNGEVVDCPWVLIMRPVFGNMTMVRNPWEPDVPDLPKTHLVKATAQAPSWHIQYLGVQFEEQMEDGPLERLLADMAADEFKNVVVMAGAGISVSANLPDFRSKGGLYDQLRQTTKITAPETIFTRDFLKEQPSLFYSVMQLALTSRYWWNAMEPHEEPGAISVALSFLRKSILIKPIHQDAVVAARSVRTSCSSESHCLRAFNSTSDFQNADLLIILGTSLKVNPFASLPKLIKPDCALLVINREFPKSLQLHRRVRALRSRLSGIKLRKHVFLGGDCDTSVRWLMQVDVSLVGMHQGPVVPADIMSLQHMLHLPAGTTLYEVYACPSPGAAFESGWLQLIGRIISASKFIPEPASESLHQLRFRHQRKEEDYVLRPEWLQELNGGHSACGSEHFERLLCRRDKTMAAQGGAFTADPLPNARIHQKKAGAMKPSRCTGIYFWRALVCLLALLLLLLQFTTLSLLTAPTSVLLISHAGSHGKGFCKALKVTVARRCKRWVGCPEVLCEVDHGETMHHKRKGTTESHTFVLLMRDPRDVVAALHKKGPKNCSSRFDCSVQRIRSVANWTEAQYREYSYQPEAFKLFFEEVAADPHETLHSLAGFLGMDLSSATDDEIGAWRNATKHGEVCQTRSLYPSWIGSYVSTVMREELSQDLWNRWSSCNVTWTPAPCHHRAVLEVHEGLHGDVCRWPNGGHTCPVPCRDSQDMPDMRQCVIGNESCRAAHIGDHWRDQFVPNPLTPRVMHTFYEPTTNDDREHPRRQTLASWEYHWRRAGWHTRVLGLDHAKKSPFYKQLLVRLNRIPLGPNPAYEKTCYLRYLAMAEAGGGWMSDYDTLPMQLLATSGLMDKGRFTVLQGHVPALMSGSQEEWRRISVLLTESAILMTRQTPMPRLVSDMHAMAGLVNKSGLKNKSFDALTSYNWVADASTYVRPDSECSDFRSFHLAIHVSHASLTEGLGLPMGEVEARRPRIMKETMERFWSCIG</sequence>
<proteinExistence type="predicted"/>
<dbReference type="InterPro" id="IPR027417">
    <property type="entry name" value="P-loop_NTPase"/>
</dbReference>
<evidence type="ECO:0000256" key="2">
    <source>
        <dbReference type="ARBA" id="ARBA00022679"/>
    </source>
</evidence>
<dbReference type="PROSITE" id="PS50305">
    <property type="entry name" value="SIRTUIN"/>
    <property type="match status" value="1"/>
</dbReference>
<dbReference type="GO" id="GO:0046872">
    <property type="term" value="F:metal ion binding"/>
    <property type="evidence" value="ECO:0007669"/>
    <property type="project" value="UniProtKB-KW"/>
</dbReference>
<keyword evidence="2" id="KW-0808">Transferase</keyword>
<evidence type="ECO:0000256" key="3">
    <source>
        <dbReference type="ARBA" id="ARBA00022723"/>
    </source>
</evidence>
<dbReference type="EMBL" id="LSRX01000384">
    <property type="protein sequence ID" value="OLP98847.1"/>
    <property type="molecule type" value="Genomic_DNA"/>
</dbReference>
<dbReference type="InterPro" id="IPR029035">
    <property type="entry name" value="DHS-like_NAD/FAD-binding_dom"/>
</dbReference>
<dbReference type="Pfam" id="PF02146">
    <property type="entry name" value="SIR2"/>
    <property type="match status" value="1"/>
</dbReference>
<comment type="caution">
    <text evidence="6">Lacks conserved residue(s) required for the propagation of feature annotation.</text>
</comment>
<dbReference type="SUPFAM" id="SSF52467">
    <property type="entry name" value="DHS-like NAD/FAD-binding domain"/>
    <property type="match status" value="1"/>
</dbReference>
<evidence type="ECO:0000313" key="9">
    <source>
        <dbReference type="EMBL" id="OLP98847.1"/>
    </source>
</evidence>
<dbReference type="OrthoDB" id="447057at2759"/>
<protein>
    <submittedName>
        <fullName evidence="9">NAD-dependent protein deacetylase sirtuin-2</fullName>
    </submittedName>
</protein>
<dbReference type="GO" id="GO:0006396">
    <property type="term" value="P:RNA processing"/>
    <property type="evidence" value="ECO:0007669"/>
    <property type="project" value="InterPro"/>
</dbReference>
<dbReference type="InterPro" id="IPR029063">
    <property type="entry name" value="SAM-dependent_MTases_sf"/>
</dbReference>
<evidence type="ECO:0000313" key="10">
    <source>
        <dbReference type="Proteomes" id="UP000186817"/>
    </source>
</evidence>
<evidence type="ECO:0000256" key="7">
    <source>
        <dbReference type="SAM" id="MobiDB-lite"/>
    </source>
</evidence>
<feature type="domain" description="Deacetylase sirtuin-type" evidence="8">
    <location>
        <begin position="1797"/>
        <end position="2030"/>
    </location>
</feature>
<feature type="region of interest" description="Disordered" evidence="7">
    <location>
        <begin position="1153"/>
        <end position="1175"/>
    </location>
</feature>
<keyword evidence="5" id="KW-0520">NAD</keyword>
<name>A0A1Q9DUJ6_SYMMI</name>
<keyword evidence="10" id="KW-1185">Reference proteome</keyword>
<dbReference type="GO" id="GO:0003723">
    <property type="term" value="F:RNA binding"/>
    <property type="evidence" value="ECO:0007669"/>
    <property type="project" value="InterPro"/>
</dbReference>
<dbReference type="Proteomes" id="UP000186817">
    <property type="component" value="Unassembled WGS sequence"/>
</dbReference>
<feature type="region of interest" description="Disordered" evidence="7">
    <location>
        <begin position="514"/>
        <end position="545"/>
    </location>
</feature>
<reference evidence="9 10" key="1">
    <citation type="submission" date="2016-02" db="EMBL/GenBank/DDBJ databases">
        <title>Genome analysis of coral dinoflagellate symbionts highlights evolutionary adaptations to a symbiotic lifestyle.</title>
        <authorList>
            <person name="Aranda M."/>
            <person name="Li Y."/>
            <person name="Liew Y.J."/>
            <person name="Baumgarten S."/>
            <person name="Simakov O."/>
            <person name="Wilson M."/>
            <person name="Piel J."/>
            <person name="Ashoor H."/>
            <person name="Bougouffa S."/>
            <person name="Bajic V.B."/>
            <person name="Ryu T."/>
            <person name="Ravasi T."/>
            <person name="Bayer T."/>
            <person name="Micklem G."/>
            <person name="Kim H."/>
            <person name="Bhak J."/>
            <person name="Lajeunesse T.C."/>
            <person name="Voolstra C.R."/>
        </authorList>
    </citation>
    <scope>NUCLEOTIDE SEQUENCE [LARGE SCALE GENOMIC DNA]</scope>
    <source>
        <strain evidence="9 10">CCMP2467</strain>
    </source>
</reference>
<dbReference type="GO" id="GO:0032259">
    <property type="term" value="P:methylation"/>
    <property type="evidence" value="ECO:0007669"/>
    <property type="project" value="UniProtKB-KW"/>
</dbReference>
<dbReference type="Gene3D" id="3.40.50.300">
    <property type="entry name" value="P-loop containing nucleotide triphosphate hydrolases"/>
    <property type="match status" value="1"/>
</dbReference>
<dbReference type="GO" id="GO:0070403">
    <property type="term" value="F:NAD+ binding"/>
    <property type="evidence" value="ECO:0007669"/>
    <property type="project" value="InterPro"/>
</dbReference>
<feature type="region of interest" description="Disordered" evidence="7">
    <location>
        <begin position="569"/>
        <end position="596"/>
    </location>
</feature>
<keyword evidence="1" id="KW-0489">Methyltransferase</keyword>
<keyword evidence="4" id="KW-0862">Zinc</keyword>
<dbReference type="InterPro" id="IPR050134">
    <property type="entry name" value="NAD-dep_sirtuin_deacylases"/>
</dbReference>
<evidence type="ECO:0000256" key="4">
    <source>
        <dbReference type="ARBA" id="ARBA00022833"/>
    </source>
</evidence>
<dbReference type="InterPro" id="IPR026590">
    <property type="entry name" value="Ssirtuin_cat_dom"/>
</dbReference>
<dbReference type="GO" id="GO:0008173">
    <property type="term" value="F:RNA methyltransferase activity"/>
    <property type="evidence" value="ECO:0007669"/>
    <property type="project" value="InterPro"/>
</dbReference>
<dbReference type="GO" id="GO:0017136">
    <property type="term" value="F:histone deacetylase activity, NAD-dependent"/>
    <property type="evidence" value="ECO:0007669"/>
    <property type="project" value="TreeGrafter"/>
</dbReference>
<evidence type="ECO:0000256" key="6">
    <source>
        <dbReference type="PROSITE-ProRule" id="PRU00236"/>
    </source>
</evidence>
<gene>
    <name evidence="9" type="primary">sirt2</name>
    <name evidence="9" type="ORF">AK812_SmicGene18665</name>
</gene>
<dbReference type="InterPro" id="IPR003000">
    <property type="entry name" value="Sirtuin"/>
</dbReference>
<dbReference type="PANTHER" id="PTHR11085:SF6">
    <property type="entry name" value="NAD-DEPENDENT PROTEIN DEACETYLASE SIRTUIN-2"/>
    <property type="match status" value="1"/>
</dbReference>
<organism evidence="9 10">
    <name type="scientific">Symbiodinium microadriaticum</name>
    <name type="common">Dinoflagellate</name>
    <name type="synonym">Zooxanthella microadriatica</name>
    <dbReference type="NCBI Taxonomy" id="2951"/>
    <lineage>
        <taxon>Eukaryota</taxon>
        <taxon>Sar</taxon>
        <taxon>Alveolata</taxon>
        <taxon>Dinophyceae</taxon>
        <taxon>Suessiales</taxon>
        <taxon>Symbiodiniaceae</taxon>
        <taxon>Symbiodinium</taxon>
    </lineage>
</organism>
<dbReference type="SUPFAM" id="SSF75217">
    <property type="entry name" value="alpha/beta knot"/>
    <property type="match status" value="1"/>
</dbReference>
<dbReference type="Pfam" id="PF00588">
    <property type="entry name" value="SpoU_methylase"/>
    <property type="match status" value="1"/>
</dbReference>